<feature type="signal peptide" evidence="1">
    <location>
        <begin position="1"/>
        <end position="20"/>
    </location>
</feature>
<feature type="chain" id="PRO_5026201922" evidence="1">
    <location>
        <begin position="21"/>
        <end position="75"/>
    </location>
</feature>
<organism evidence="2">
    <name type="scientific">Phallusia mammillata</name>
    <dbReference type="NCBI Taxonomy" id="59560"/>
    <lineage>
        <taxon>Eukaryota</taxon>
        <taxon>Metazoa</taxon>
        <taxon>Chordata</taxon>
        <taxon>Tunicata</taxon>
        <taxon>Ascidiacea</taxon>
        <taxon>Phlebobranchia</taxon>
        <taxon>Ascidiidae</taxon>
        <taxon>Phallusia</taxon>
    </lineage>
</organism>
<evidence type="ECO:0000313" key="2">
    <source>
        <dbReference type="EMBL" id="CAB3266670.1"/>
    </source>
</evidence>
<dbReference type="EMBL" id="LR790808">
    <property type="protein sequence ID" value="CAB3266670.1"/>
    <property type="molecule type" value="mRNA"/>
</dbReference>
<sequence length="75" mass="8356">MVGHAWTAFWGVILLQHVEERRLIGGCVAGSMWPLLSPDRPDVVSCRMSFDLTLRARAEQLTCLIRGNSDPAMIC</sequence>
<protein>
    <submittedName>
        <fullName evidence="2">Protein stum homolog</fullName>
    </submittedName>
</protein>
<dbReference type="AlphaFoldDB" id="A0A6F9DUH9"/>
<keyword evidence="1" id="KW-0732">Signal</keyword>
<reference evidence="2" key="1">
    <citation type="submission" date="2020-04" db="EMBL/GenBank/DDBJ databases">
        <authorList>
            <person name="Neveu A P."/>
        </authorList>
    </citation>
    <scope>NUCLEOTIDE SEQUENCE</scope>
    <source>
        <tissue evidence="2">Whole embryo</tissue>
    </source>
</reference>
<gene>
    <name evidence="2" type="primary">Stum-002</name>
</gene>
<accession>A0A6F9DUH9</accession>
<evidence type="ECO:0000256" key="1">
    <source>
        <dbReference type="SAM" id="SignalP"/>
    </source>
</evidence>
<name>A0A6F9DUH9_9ASCI</name>
<proteinExistence type="evidence at transcript level"/>